<keyword evidence="5 6" id="KW-0472">Membrane</keyword>
<evidence type="ECO:0000256" key="5">
    <source>
        <dbReference type="ARBA" id="ARBA00023136"/>
    </source>
</evidence>
<feature type="transmembrane region" description="Helical" evidence="6">
    <location>
        <begin position="153"/>
        <end position="174"/>
    </location>
</feature>
<feature type="transmembrane region" description="Helical" evidence="6">
    <location>
        <begin position="6"/>
        <end position="31"/>
    </location>
</feature>
<feature type="transmembrane region" description="Helical" evidence="6">
    <location>
        <begin position="74"/>
        <end position="96"/>
    </location>
</feature>
<gene>
    <name evidence="7" type="ORF">E3T49_08325</name>
</gene>
<dbReference type="OrthoDB" id="5638726at2"/>
<evidence type="ECO:0000256" key="4">
    <source>
        <dbReference type="ARBA" id="ARBA00022989"/>
    </source>
</evidence>
<keyword evidence="2" id="KW-1003">Cell membrane</keyword>
<organism evidence="7 8">
    <name type="scientific">Cryobacterium cryoconiti</name>
    <dbReference type="NCBI Taxonomy" id="1259239"/>
    <lineage>
        <taxon>Bacteria</taxon>
        <taxon>Bacillati</taxon>
        <taxon>Actinomycetota</taxon>
        <taxon>Actinomycetes</taxon>
        <taxon>Micrococcales</taxon>
        <taxon>Microbacteriaceae</taxon>
        <taxon>Cryobacterium</taxon>
    </lineage>
</organism>
<evidence type="ECO:0000256" key="6">
    <source>
        <dbReference type="SAM" id="Phobius"/>
    </source>
</evidence>
<keyword evidence="4 6" id="KW-1133">Transmembrane helix</keyword>
<keyword evidence="3 6" id="KW-0812">Transmembrane</keyword>
<dbReference type="GO" id="GO:0015171">
    <property type="term" value="F:amino acid transmembrane transporter activity"/>
    <property type="evidence" value="ECO:0007669"/>
    <property type="project" value="TreeGrafter"/>
</dbReference>
<reference evidence="7 8" key="1">
    <citation type="submission" date="2019-03" db="EMBL/GenBank/DDBJ databases">
        <title>Genomics of glacier-inhabiting Cryobacterium strains.</title>
        <authorList>
            <person name="Liu Q."/>
            <person name="Xin Y.-H."/>
        </authorList>
    </citation>
    <scope>NUCLEOTIDE SEQUENCE [LARGE SCALE GENOMIC DNA]</scope>
    <source>
        <strain evidence="7 8">TMT1-51</strain>
    </source>
</reference>
<dbReference type="PANTHER" id="PTHR30086:SF20">
    <property type="entry name" value="ARGININE EXPORTER PROTEIN ARGO-RELATED"/>
    <property type="match status" value="1"/>
</dbReference>
<evidence type="ECO:0000313" key="7">
    <source>
        <dbReference type="EMBL" id="TFD30301.1"/>
    </source>
</evidence>
<protein>
    <submittedName>
        <fullName evidence="7">Amino acid transporter</fullName>
    </submittedName>
</protein>
<accession>A0A4Y8K0U9</accession>
<keyword evidence="8" id="KW-1185">Reference proteome</keyword>
<dbReference type="Pfam" id="PF01810">
    <property type="entry name" value="LysE"/>
    <property type="match status" value="1"/>
</dbReference>
<dbReference type="PANTHER" id="PTHR30086">
    <property type="entry name" value="ARGININE EXPORTER PROTEIN ARGO"/>
    <property type="match status" value="1"/>
</dbReference>
<dbReference type="EMBL" id="SOHA01000022">
    <property type="protein sequence ID" value="TFD30301.1"/>
    <property type="molecule type" value="Genomic_DNA"/>
</dbReference>
<dbReference type="RefSeq" id="WP_134424473.1">
    <property type="nucleotide sequence ID" value="NZ_SOHA01000022.1"/>
</dbReference>
<feature type="transmembrane region" description="Helical" evidence="6">
    <location>
        <begin position="43"/>
        <end position="68"/>
    </location>
</feature>
<sequence>MDFATTLLPALFGFGTGLALIVAIGAQNAYVLRLGIEGRTRTILPAVLICAISDAALIFAGILGIGLVVEQIPVALVVIRFVGAAFLLAYGVFAAVRAFKPGALVADASPIPISTRVAVVTMLALTWLNPHVYLDTLIFLGSVANQQGEAARWWWGAGAITGSFVWFFSLGFGARHLRRFFSRPGSWRILDGFIAVVMLSLGAGMAFGV</sequence>
<comment type="subcellular location">
    <subcellularLocation>
        <location evidence="1">Cell membrane</location>
        <topology evidence="1">Multi-pass membrane protein</topology>
    </subcellularLocation>
</comment>
<dbReference type="Proteomes" id="UP000297472">
    <property type="component" value="Unassembled WGS sequence"/>
</dbReference>
<dbReference type="AlphaFoldDB" id="A0A4Y8K0U9"/>
<evidence type="ECO:0000256" key="3">
    <source>
        <dbReference type="ARBA" id="ARBA00022692"/>
    </source>
</evidence>
<evidence type="ECO:0000313" key="8">
    <source>
        <dbReference type="Proteomes" id="UP000297472"/>
    </source>
</evidence>
<proteinExistence type="predicted"/>
<comment type="caution">
    <text evidence="7">The sequence shown here is derived from an EMBL/GenBank/DDBJ whole genome shotgun (WGS) entry which is preliminary data.</text>
</comment>
<evidence type="ECO:0000256" key="2">
    <source>
        <dbReference type="ARBA" id="ARBA00022475"/>
    </source>
</evidence>
<dbReference type="InterPro" id="IPR001123">
    <property type="entry name" value="LeuE-type"/>
</dbReference>
<evidence type="ECO:0000256" key="1">
    <source>
        <dbReference type="ARBA" id="ARBA00004651"/>
    </source>
</evidence>
<dbReference type="GO" id="GO:0005886">
    <property type="term" value="C:plasma membrane"/>
    <property type="evidence" value="ECO:0007669"/>
    <property type="project" value="UniProtKB-SubCell"/>
</dbReference>
<name>A0A4Y8K0U9_9MICO</name>
<feature type="transmembrane region" description="Helical" evidence="6">
    <location>
        <begin position="186"/>
        <end position="207"/>
    </location>
</feature>
<feature type="transmembrane region" description="Helical" evidence="6">
    <location>
        <begin position="117"/>
        <end position="141"/>
    </location>
</feature>